<feature type="signal peptide" evidence="1">
    <location>
        <begin position="1"/>
        <end position="23"/>
    </location>
</feature>
<gene>
    <name evidence="2" type="ORF">N8I74_10800</name>
</gene>
<keyword evidence="1" id="KW-0732">Signal</keyword>
<evidence type="ECO:0000256" key="1">
    <source>
        <dbReference type="SAM" id="SignalP"/>
    </source>
</evidence>
<reference evidence="2" key="1">
    <citation type="submission" date="2022-10" db="EMBL/GenBank/DDBJ databases">
        <title>Chitiniphilus purpureus sp. nov., a novel chitin-degrading bacterium isolated from crawfish pond sediment.</title>
        <authorList>
            <person name="Li K."/>
        </authorList>
    </citation>
    <scope>NUCLEOTIDE SEQUENCE</scope>
    <source>
        <strain evidence="2">CD1</strain>
    </source>
</reference>
<name>A0ABY6DHJ7_9NEIS</name>
<feature type="chain" id="PRO_5046447381" evidence="1">
    <location>
        <begin position="24"/>
        <end position="53"/>
    </location>
</feature>
<accession>A0ABY6DHJ7</accession>
<dbReference type="EMBL" id="CP106753">
    <property type="protein sequence ID" value="UXY13810.1"/>
    <property type="molecule type" value="Genomic_DNA"/>
</dbReference>
<dbReference type="Proteomes" id="UP001061302">
    <property type="component" value="Chromosome"/>
</dbReference>
<keyword evidence="3" id="KW-1185">Reference proteome</keyword>
<protein>
    <submittedName>
        <fullName evidence="2">Uncharacterized protein</fullName>
    </submittedName>
</protein>
<organism evidence="2 3">
    <name type="scientific">Chitiniphilus purpureus</name>
    <dbReference type="NCBI Taxonomy" id="2981137"/>
    <lineage>
        <taxon>Bacteria</taxon>
        <taxon>Pseudomonadati</taxon>
        <taxon>Pseudomonadota</taxon>
        <taxon>Betaproteobacteria</taxon>
        <taxon>Neisseriales</taxon>
        <taxon>Chitinibacteraceae</taxon>
        <taxon>Chitiniphilus</taxon>
    </lineage>
</organism>
<sequence length="53" mass="5782">MKRLTALLAGLGMLLAVSAPASAESLWCEIKRNVCEQGSTNQVCIYAYQYCPD</sequence>
<evidence type="ECO:0000313" key="2">
    <source>
        <dbReference type="EMBL" id="UXY13810.1"/>
    </source>
</evidence>
<proteinExistence type="predicted"/>
<dbReference type="RefSeq" id="WP_263123072.1">
    <property type="nucleotide sequence ID" value="NZ_CP106753.1"/>
</dbReference>
<evidence type="ECO:0000313" key="3">
    <source>
        <dbReference type="Proteomes" id="UP001061302"/>
    </source>
</evidence>